<protein>
    <submittedName>
        <fullName evidence="2">Uncharacterized protein</fullName>
    </submittedName>
</protein>
<keyword evidence="3" id="KW-1185">Reference proteome</keyword>
<evidence type="ECO:0000313" key="3">
    <source>
        <dbReference type="Proteomes" id="UP001052739"/>
    </source>
</evidence>
<feature type="region of interest" description="Disordered" evidence="1">
    <location>
        <begin position="61"/>
        <end position="91"/>
    </location>
</feature>
<dbReference type="Proteomes" id="UP001052739">
    <property type="component" value="Unassembled WGS sequence"/>
</dbReference>
<feature type="compositionally biased region" description="Polar residues" evidence="1">
    <location>
        <begin position="9"/>
        <end position="25"/>
    </location>
</feature>
<dbReference type="EMBL" id="BNDW01000019">
    <property type="protein sequence ID" value="GHI22546.1"/>
    <property type="molecule type" value="Genomic_DNA"/>
</dbReference>
<comment type="caution">
    <text evidence="2">The sequence shown here is derived from an EMBL/GenBank/DDBJ whole genome shotgun (WGS) entry which is preliminary data.</text>
</comment>
<evidence type="ECO:0000256" key="1">
    <source>
        <dbReference type="SAM" id="MobiDB-lite"/>
    </source>
</evidence>
<feature type="region of interest" description="Disordered" evidence="1">
    <location>
        <begin position="1"/>
        <end position="38"/>
    </location>
</feature>
<accession>A0ABQ3PBZ2</accession>
<sequence>MIDAVSEKPASSATVTASAMPSTARNPVLSRRSPGSGATNILFTAVGRPLVLPLARRAPCPGGGGARTDTTKAPASGAASSPARRCGAENI</sequence>
<organism evidence="2 3">
    <name type="scientific">Streptomyces hydrogenans</name>
    <dbReference type="NCBI Taxonomy" id="1873719"/>
    <lineage>
        <taxon>Bacteria</taxon>
        <taxon>Bacillati</taxon>
        <taxon>Actinomycetota</taxon>
        <taxon>Actinomycetes</taxon>
        <taxon>Kitasatosporales</taxon>
        <taxon>Streptomycetaceae</taxon>
        <taxon>Streptomyces</taxon>
    </lineage>
</organism>
<name>A0ABQ3PBZ2_9ACTN</name>
<reference evidence="2" key="1">
    <citation type="submission" date="2024-05" db="EMBL/GenBank/DDBJ databases">
        <title>Whole genome shotgun sequence of Streptomyces hydrogenans NBRC 13475.</title>
        <authorList>
            <person name="Komaki H."/>
            <person name="Tamura T."/>
        </authorList>
    </citation>
    <scope>NUCLEOTIDE SEQUENCE</scope>
    <source>
        <strain evidence="2">NBRC 13475</strain>
    </source>
</reference>
<feature type="compositionally biased region" description="Low complexity" evidence="1">
    <location>
        <begin position="73"/>
        <end position="85"/>
    </location>
</feature>
<proteinExistence type="predicted"/>
<evidence type="ECO:0000313" key="2">
    <source>
        <dbReference type="EMBL" id="GHI22546.1"/>
    </source>
</evidence>
<gene>
    <name evidence="2" type="ORF">Shyd_39170</name>
</gene>